<evidence type="ECO:0000256" key="4">
    <source>
        <dbReference type="ARBA" id="ARBA00009982"/>
    </source>
</evidence>
<dbReference type="OrthoDB" id="9766131at2"/>
<reference evidence="15" key="1">
    <citation type="submission" date="2016-10" db="EMBL/GenBank/DDBJ databases">
        <authorList>
            <person name="Varghese N."/>
            <person name="Submissions S."/>
        </authorList>
    </citation>
    <scope>NUCLEOTIDE SEQUENCE [LARGE SCALE GENOMIC DNA]</scope>
    <source>
        <strain evidence="15">930I</strain>
    </source>
</reference>
<dbReference type="GO" id="GO:0004834">
    <property type="term" value="F:tryptophan synthase activity"/>
    <property type="evidence" value="ECO:0007669"/>
    <property type="project" value="UniProtKB-UniRule"/>
</dbReference>
<comment type="function">
    <text evidence="2 12">The beta subunit is responsible for the synthesis of L-tryptophan from indole and L-serine.</text>
</comment>
<proteinExistence type="inferred from homology"/>
<dbReference type="GO" id="GO:0005737">
    <property type="term" value="C:cytoplasm"/>
    <property type="evidence" value="ECO:0007669"/>
    <property type="project" value="TreeGrafter"/>
</dbReference>
<comment type="similarity">
    <text evidence="4 12">Belongs to the TrpB family.</text>
</comment>
<dbReference type="UniPathway" id="UPA00035">
    <property type="reaction ID" value="UER00044"/>
</dbReference>
<dbReference type="InterPro" id="IPR036052">
    <property type="entry name" value="TrpB-like_PALP_sf"/>
</dbReference>
<dbReference type="InterPro" id="IPR006654">
    <property type="entry name" value="Trp_synth_beta"/>
</dbReference>
<evidence type="ECO:0000256" key="11">
    <source>
        <dbReference type="ARBA" id="ARBA00049047"/>
    </source>
</evidence>
<feature type="domain" description="Tryptophan synthase beta chain-like PALP" evidence="13">
    <location>
        <begin position="77"/>
        <end position="414"/>
    </location>
</feature>
<evidence type="ECO:0000256" key="1">
    <source>
        <dbReference type="ARBA" id="ARBA00001933"/>
    </source>
</evidence>
<accession>A0A1G7X1B1</accession>
<dbReference type="InterPro" id="IPR006653">
    <property type="entry name" value="Trp_synth_b_CS"/>
</dbReference>
<evidence type="ECO:0000259" key="13">
    <source>
        <dbReference type="Pfam" id="PF00291"/>
    </source>
</evidence>
<dbReference type="EMBL" id="FNCV01000002">
    <property type="protein sequence ID" value="SDG77360.1"/>
    <property type="molecule type" value="Genomic_DNA"/>
</dbReference>
<keyword evidence="9 12" id="KW-0057">Aromatic amino acid biosynthesis</keyword>
<comment type="subunit">
    <text evidence="5 12">Tetramer of two alpha and two beta chains.</text>
</comment>
<evidence type="ECO:0000256" key="5">
    <source>
        <dbReference type="ARBA" id="ARBA00011270"/>
    </source>
</evidence>
<keyword evidence="7 12" id="KW-0822">Tryptophan biosynthesis</keyword>
<dbReference type="NCBIfam" id="NF009057">
    <property type="entry name" value="PRK12391.1"/>
    <property type="match status" value="1"/>
</dbReference>
<dbReference type="PIRSF" id="PIRSF500824">
    <property type="entry name" value="TrpB_prok"/>
    <property type="match status" value="1"/>
</dbReference>
<evidence type="ECO:0000256" key="2">
    <source>
        <dbReference type="ARBA" id="ARBA00002786"/>
    </source>
</evidence>
<keyword evidence="10 12" id="KW-0456">Lyase</keyword>
<dbReference type="InterPro" id="IPR023026">
    <property type="entry name" value="Trp_synth_beta/beta-like"/>
</dbReference>
<dbReference type="PIRSF" id="PIRSF001413">
    <property type="entry name" value="Trp_syn_beta"/>
    <property type="match status" value="1"/>
</dbReference>
<evidence type="ECO:0000256" key="10">
    <source>
        <dbReference type="ARBA" id="ARBA00023239"/>
    </source>
</evidence>
<dbReference type="RefSeq" id="WP_092616304.1">
    <property type="nucleotide sequence ID" value="NZ_FNCV01000002.1"/>
</dbReference>
<evidence type="ECO:0000256" key="8">
    <source>
        <dbReference type="ARBA" id="ARBA00022898"/>
    </source>
</evidence>
<comment type="pathway">
    <text evidence="3 12">Amino-acid biosynthesis; L-tryptophan biosynthesis; L-tryptophan from chorismate: step 5/5.</text>
</comment>
<dbReference type="NCBIfam" id="TIGR01415">
    <property type="entry name" value="trpB_rel"/>
    <property type="match status" value="1"/>
</dbReference>
<dbReference type="CDD" id="cd06446">
    <property type="entry name" value="Trp-synth_B"/>
    <property type="match status" value="1"/>
</dbReference>
<sequence>MTDSTKFFLPEDRLPKAWYNLAADLPEPLAPPLHPGTGQPLGPDDLAPLFPMGVIAQEVSLERWIDIPEPVREVLRLWRPSPLVRARRLEKALDTPAKIYFKYEGVSPAGSHKPNTAVAQAFYNKEEGVRRLTTETGAGQWGSSLAFAGSLFGLEVEVYMVRVSYEQKPYRRALMETYGATCIPSPSPNTAAGRAILAEDPDSNGSLGIAISEAVELALQRDDTHYALGSVLNHVCLHQTVIGQEAMAQMEMAGDQPDVVIGCVGGGSNFAGLAFPYMAEKLKGAKVRCIGVEPTSCPTLTKGPCAYDYGDTGQLTPLVRMHTLGAHFMPPGSHAGGLRYHGMAPMVSHALNLGLMEARAYQQTECFAAAVAFARQEGIVPAPESSHAVKAAIDEAMRCKQEGKAETILFNLSGHGHFDMQAYTSYFAGQLTDPAFDPAALERALADLPKVAGA</sequence>
<evidence type="ECO:0000256" key="3">
    <source>
        <dbReference type="ARBA" id="ARBA00004733"/>
    </source>
</evidence>
<dbReference type="HAMAP" id="MF_00133">
    <property type="entry name" value="Trp_synth_beta"/>
    <property type="match status" value="1"/>
</dbReference>
<keyword evidence="15" id="KW-1185">Reference proteome</keyword>
<comment type="catalytic activity">
    <reaction evidence="11 12">
        <text>(1S,2R)-1-C-(indol-3-yl)glycerol 3-phosphate + L-serine = D-glyceraldehyde 3-phosphate + L-tryptophan + H2O</text>
        <dbReference type="Rhea" id="RHEA:10532"/>
        <dbReference type="ChEBI" id="CHEBI:15377"/>
        <dbReference type="ChEBI" id="CHEBI:33384"/>
        <dbReference type="ChEBI" id="CHEBI:57912"/>
        <dbReference type="ChEBI" id="CHEBI:58866"/>
        <dbReference type="ChEBI" id="CHEBI:59776"/>
        <dbReference type="EC" id="4.2.1.20"/>
    </reaction>
</comment>
<evidence type="ECO:0000256" key="12">
    <source>
        <dbReference type="HAMAP-Rule" id="MF_00133"/>
    </source>
</evidence>
<dbReference type="Gene3D" id="3.40.50.1100">
    <property type="match status" value="2"/>
</dbReference>
<evidence type="ECO:0000313" key="14">
    <source>
        <dbReference type="EMBL" id="SDG77360.1"/>
    </source>
</evidence>
<protein>
    <recommendedName>
        <fullName evidence="12">Tryptophan synthase beta chain</fullName>
        <ecNumber evidence="12">4.2.1.20</ecNumber>
    </recommendedName>
</protein>
<evidence type="ECO:0000256" key="6">
    <source>
        <dbReference type="ARBA" id="ARBA00022605"/>
    </source>
</evidence>
<evidence type="ECO:0000256" key="7">
    <source>
        <dbReference type="ARBA" id="ARBA00022822"/>
    </source>
</evidence>
<gene>
    <name evidence="12" type="primary">trpB</name>
    <name evidence="14" type="ORF">SAMN05421742_102378</name>
</gene>
<dbReference type="GO" id="GO:0030170">
    <property type="term" value="F:pyridoxal phosphate binding"/>
    <property type="evidence" value="ECO:0007669"/>
    <property type="project" value="InterPro"/>
</dbReference>
<dbReference type="AlphaFoldDB" id="A0A1G7X1B1"/>
<feature type="modified residue" description="N6-(pyridoxal phosphate)lysine" evidence="12">
    <location>
        <position position="113"/>
    </location>
</feature>
<dbReference type="PANTHER" id="PTHR48077">
    <property type="entry name" value="TRYPTOPHAN SYNTHASE-RELATED"/>
    <property type="match status" value="1"/>
</dbReference>
<dbReference type="InterPro" id="IPR001926">
    <property type="entry name" value="TrpB-like_PALP"/>
</dbReference>
<dbReference type="STRING" id="83401.SAMN05421742_102378"/>
<name>A0A1G7X1B1_9PROT</name>
<dbReference type="SUPFAM" id="SSF53686">
    <property type="entry name" value="Tryptophan synthase beta subunit-like PLP-dependent enzymes"/>
    <property type="match status" value="1"/>
</dbReference>
<dbReference type="InterPro" id="IPR006316">
    <property type="entry name" value="Trp_synth_b-like"/>
</dbReference>
<evidence type="ECO:0000256" key="9">
    <source>
        <dbReference type="ARBA" id="ARBA00023141"/>
    </source>
</evidence>
<dbReference type="PANTHER" id="PTHR48077:SF6">
    <property type="entry name" value="TRYPTOPHAN SYNTHASE"/>
    <property type="match status" value="1"/>
</dbReference>
<evidence type="ECO:0000313" key="15">
    <source>
        <dbReference type="Proteomes" id="UP000217076"/>
    </source>
</evidence>
<keyword evidence="6 12" id="KW-0028">Amino-acid biosynthesis</keyword>
<organism evidence="14 15">
    <name type="scientific">Roseospirillum parvum</name>
    <dbReference type="NCBI Taxonomy" id="83401"/>
    <lineage>
        <taxon>Bacteria</taxon>
        <taxon>Pseudomonadati</taxon>
        <taxon>Pseudomonadota</taxon>
        <taxon>Alphaproteobacteria</taxon>
        <taxon>Rhodospirillales</taxon>
        <taxon>Rhodospirillaceae</taxon>
        <taxon>Roseospirillum</taxon>
    </lineage>
</organism>
<dbReference type="GO" id="GO:0052684">
    <property type="term" value="F:L-serine hydro-lyase (adding indole, L-tryptophan-forming) activity"/>
    <property type="evidence" value="ECO:0007669"/>
    <property type="project" value="TreeGrafter"/>
</dbReference>
<comment type="cofactor">
    <cofactor evidence="1 12">
        <name>pyridoxal 5'-phosphate</name>
        <dbReference type="ChEBI" id="CHEBI:597326"/>
    </cofactor>
</comment>
<keyword evidence="8 12" id="KW-0663">Pyridoxal phosphate</keyword>
<dbReference type="Pfam" id="PF00291">
    <property type="entry name" value="PALP"/>
    <property type="match status" value="1"/>
</dbReference>
<dbReference type="PROSITE" id="PS00168">
    <property type="entry name" value="TRP_SYNTHASE_BETA"/>
    <property type="match status" value="1"/>
</dbReference>
<dbReference type="Proteomes" id="UP000217076">
    <property type="component" value="Unassembled WGS sequence"/>
</dbReference>
<dbReference type="EC" id="4.2.1.20" evidence="12"/>